<feature type="region of interest" description="Disordered" evidence="1">
    <location>
        <begin position="109"/>
        <end position="194"/>
    </location>
</feature>
<dbReference type="AlphaFoldDB" id="A0A8T0Q195"/>
<dbReference type="EMBL" id="CM029050">
    <property type="protein sequence ID" value="KAG2567660.1"/>
    <property type="molecule type" value="Genomic_DNA"/>
</dbReference>
<evidence type="ECO:0000313" key="2">
    <source>
        <dbReference type="EMBL" id="KAG2567660.1"/>
    </source>
</evidence>
<dbReference type="Proteomes" id="UP000823388">
    <property type="component" value="Chromosome 7N"/>
</dbReference>
<reference evidence="2 3" key="1">
    <citation type="submission" date="2020-05" db="EMBL/GenBank/DDBJ databases">
        <title>WGS assembly of Panicum virgatum.</title>
        <authorList>
            <person name="Lovell J.T."/>
            <person name="Jenkins J."/>
            <person name="Shu S."/>
            <person name="Juenger T.E."/>
            <person name="Schmutz J."/>
        </authorList>
    </citation>
    <scope>NUCLEOTIDE SEQUENCE [LARGE SCALE GENOMIC DNA]</scope>
    <source>
        <strain evidence="3">cv. AP13</strain>
    </source>
</reference>
<sequence length="384" mass="41158">MDDYNADAYNAGGYDQGDDYNTGGFCNEDLFGAGGGTRDFLSMAPGSSAQGGSTGFMAGAYSNSGSSSLRPSRLDFDGLDLNSEHGWSEMQALLRGDEVQGSDLPPPIRVPPWGQHRTLGLRGPHSGRGGGRTAAAGGRRSRGIAAASAHGGRSAPFGRADLPARCPPAGPESAAADQTTTGGGSRRRRAALGHPEWKKLQTGWPIYLDELDRMFMGVAVDGSTSYIPGDENPLDDIPSDEEEDSEEDHDLHTPHSIGSKRTSNSSQSLRSTASSPNKKMKSPAVRAMVSQLQLHNDIQTQRNVAMEGFICKRQEEKQAEESKLEKHLDTIMDAARACGVTDDNAQLWVGVLKIAKDKAASYFFLRSMPPGRKALIEDYSRVVD</sequence>
<name>A0A8T0Q195_PANVG</name>
<proteinExistence type="predicted"/>
<feature type="region of interest" description="Disordered" evidence="1">
    <location>
        <begin position="224"/>
        <end position="284"/>
    </location>
</feature>
<organism evidence="2 3">
    <name type="scientific">Panicum virgatum</name>
    <name type="common">Blackwell switchgrass</name>
    <dbReference type="NCBI Taxonomy" id="38727"/>
    <lineage>
        <taxon>Eukaryota</taxon>
        <taxon>Viridiplantae</taxon>
        <taxon>Streptophyta</taxon>
        <taxon>Embryophyta</taxon>
        <taxon>Tracheophyta</taxon>
        <taxon>Spermatophyta</taxon>
        <taxon>Magnoliopsida</taxon>
        <taxon>Liliopsida</taxon>
        <taxon>Poales</taxon>
        <taxon>Poaceae</taxon>
        <taxon>PACMAD clade</taxon>
        <taxon>Panicoideae</taxon>
        <taxon>Panicodae</taxon>
        <taxon>Paniceae</taxon>
        <taxon>Panicinae</taxon>
        <taxon>Panicum</taxon>
        <taxon>Panicum sect. Hiantes</taxon>
    </lineage>
</organism>
<protein>
    <submittedName>
        <fullName evidence="2">Uncharacterized protein</fullName>
    </submittedName>
</protein>
<dbReference type="InterPro" id="IPR001579">
    <property type="entry name" value="Glyco_hydro_18_chit_AS"/>
</dbReference>
<feature type="compositionally biased region" description="Low complexity" evidence="1">
    <location>
        <begin position="133"/>
        <end position="155"/>
    </location>
</feature>
<dbReference type="PANTHER" id="PTHR47069">
    <property type="match status" value="1"/>
</dbReference>
<dbReference type="GO" id="GO:0005975">
    <property type="term" value="P:carbohydrate metabolic process"/>
    <property type="evidence" value="ECO:0007669"/>
    <property type="project" value="InterPro"/>
</dbReference>
<gene>
    <name evidence="2" type="ORF">PVAP13_7NG330124</name>
</gene>
<keyword evidence="3" id="KW-1185">Reference proteome</keyword>
<evidence type="ECO:0000313" key="3">
    <source>
        <dbReference type="Proteomes" id="UP000823388"/>
    </source>
</evidence>
<accession>A0A8T0Q195</accession>
<dbReference type="PANTHER" id="PTHR47069:SF11">
    <property type="entry name" value="OS04G0275550 PROTEIN"/>
    <property type="match status" value="1"/>
</dbReference>
<feature type="compositionally biased region" description="Acidic residues" evidence="1">
    <location>
        <begin position="232"/>
        <end position="248"/>
    </location>
</feature>
<evidence type="ECO:0000256" key="1">
    <source>
        <dbReference type="SAM" id="MobiDB-lite"/>
    </source>
</evidence>
<comment type="caution">
    <text evidence="2">The sequence shown here is derived from an EMBL/GenBank/DDBJ whole genome shotgun (WGS) entry which is preliminary data.</text>
</comment>
<dbReference type="GO" id="GO:0004553">
    <property type="term" value="F:hydrolase activity, hydrolyzing O-glycosyl compounds"/>
    <property type="evidence" value="ECO:0007669"/>
    <property type="project" value="InterPro"/>
</dbReference>
<feature type="compositionally biased region" description="Polar residues" evidence="1">
    <location>
        <begin position="259"/>
        <end position="277"/>
    </location>
</feature>
<dbReference type="PROSITE" id="PS01095">
    <property type="entry name" value="GH18_1"/>
    <property type="match status" value="1"/>
</dbReference>